<keyword evidence="1" id="KW-0812">Transmembrane</keyword>
<evidence type="ECO:0008006" key="4">
    <source>
        <dbReference type="Google" id="ProtNLM"/>
    </source>
</evidence>
<comment type="caution">
    <text evidence="2">The sequence shown here is derived from an EMBL/GenBank/DDBJ whole genome shotgun (WGS) entry which is preliminary data.</text>
</comment>
<reference evidence="2 3" key="1">
    <citation type="submission" date="2020-08" db="EMBL/GenBank/DDBJ databases">
        <title>Genomic Encyclopedia of Type Strains, Phase IV (KMG-IV): sequencing the most valuable type-strain genomes for metagenomic binning, comparative biology and taxonomic classification.</title>
        <authorList>
            <person name="Goeker M."/>
        </authorList>
    </citation>
    <scope>NUCLEOTIDE SEQUENCE [LARGE SCALE GENOMIC DNA]</scope>
    <source>
        <strain evidence="2 3">DSM 105481</strain>
    </source>
</reference>
<keyword evidence="1" id="KW-1133">Transmembrane helix</keyword>
<name>A0ABR6CRI6_9BACI</name>
<dbReference type="Proteomes" id="UP000626697">
    <property type="component" value="Unassembled WGS sequence"/>
</dbReference>
<evidence type="ECO:0000313" key="2">
    <source>
        <dbReference type="EMBL" id="MBA9027564.1"/>
    </source>
</evidence>
<feature type="transmembrane region" description="Helical" evidence="1">
    <location>
        <begin position="31"/>
        <end position="49"/>
    </location>
</feature>
<proteinExistence type="predicted"/>
<keyword evidence="3" id="KW-1185">Reference proteome</keyword>
<gene>
    <name evidence="2" type="ORF">HNP81_002854</name>
</gene>
<dbReference type="EMBL" id="JACJHX010000008">
    <property type="protein sequence ID" value="MBA9027564.1"/>
    <property type="molecule type" value="Genomic_DNA"/>
</dbReference>
<organism evidence="2 3">
    <name type="scientific">Peribacillus huizhouensis</name>
    <dbReference type="NCBI Taxonomy" id="1501239"/>
    <lineage>
        <taxon>Bacteria</taxon>
        <taxon>Bacillati</taxon>
        <taxon>Bacillota</taxon>
        <taxon>Bacilli</taxon>
        <taxon>Bacillales</taxon>
        <taxon>Bacillaceae</taxon>
        <taxon>Peribacillus</taxon>
    </lineage>
</organism>
<evidence type="ECO:0000256" key="1">
    <source>
        <dbReference type="SAM" id="Phobius"/>
    </source>
</evidence>
<accession>A0ABR6CRI6</accession>
<keyword evidence="1" id="KW-0472">Membrane</keyword>
<evidence type="ECO:0000313" key="3">
    <source>
        <dbReference type="Proteomes" id="UP000626697"/>
    </source>
</evidence>
<sequence length="50" mass="5662">MTILAWYSVAFLAFLVISSVADEKRKEGDRLLAVFLLMPVLIFATLYVII</sequence>
<protein>
    <recommendedName>
        <fullName evidence="4">Cardiolipin synthase N-terminal domain-containing protein</fullName>
    </recommendedName>
</protein>